<dbReference type="GO" id="GO:0006816">
    <property type="term" value="P:calcium ion transport"/>
    <property type="evidence" value="ECO:0007669"/>
    <property type="project" value="TreeGrafter"/>
</dbReference>
<dbReference type="SUPFAM" id="SSF49299">
    <property type="entry name" value="PKD domain"/>
    <property type="match status" value="15"/>
</dbReference>
<keyword evidence="4" id="KW-1133">Transmembrane helix</keyword>
<feature type="domain" description="PKD" evidence="7">
    <location>
        <begin position="1125"/>
        <end position="1172"/>
    </location>
</feature>
<evidence type="ECO:0000313" key="8">
    <source>
        <dbReference type="EMBL" id="TCJ14473.1"/>
    </source>
</evidence>
<feature type="domain" description="PKD" evidence="7">
    <location>
        <begin position="22"/>
        <end position="105"/>
    </location>
</feature>
<feature type="domain" description="PKD" evidence="7">
    <location>
        <begin position="436"/>
        <end position="518"/>
    </location>
</feature>
<feature type="domain" description="PKD" evidence="7">
    <location>
        <begin position="882"/>
        <end position="921"/>
    </location>
</feature>
<evidence type="ECO:0000259" key="7">
    <source>
        <dbReference type="PROSITE" id="PS50093"/>
    </source>
</evidence>
<dbReference type="CDD" id="cd00146">
    <property type="entry name" value="PKD"/>
    <property type="match status" value="9"/>
</dbReference>
<evidence type="ECO:0000256" key="1">
    <source>
        <dbReference type="ARBA" id="ARBA00004141"/>
    </source>
</evidence>
<dbReference type="InterPro" id="IPR026341">
    <property type="entry name" value="T9SS_type_B"/>
</dbReference>
<feature type="chain" id="PRO_5020935809" evidence="6">
    <location>
        <begin position="21"/>
        <end position="1447"/>
    </location>
</feature>
<keyword evidence="5" id="KW-0472">Membrane</keyword>
<feature type="domain" description="PKD" evidence="7">
    <location>
        <begin position="767"/>
        <end position="839"/>
    </location>
</feature>
<evidence type="ECO:0000256" key="3">
    <source>
        <dbReference type="ARBA" id="ARBA00022737"/>
    </source>
</evidence>
<dbReference type="EMBL" id="SJZI01000042">
    <property type="protein sequence ID" value="TCJ14473.1"/>
    <property type="molecule type" value="Genomic_DNA"/>
</dbReference>
<feature type="domain" description="PKD" evidence="7">
    <location>
        <begin position="712"/>
        <end position="751"/>
    </location>
</feature>
<dbReference type="Proteomes" id="UP000295334">
    <property type="component" value="Unassembled WGS sequence"/>
</dbReference>
<dbReference type="InterPro" id="IPR022409">
    <property type="entry name" value="PKD/Chitinase_dom"/>
</dbReference>
<feature type="domain" description="PKD" evidence="7">
    <location>
        <begin position="628"/>
        <end position="677"/>
    </location>
</feature>
<keyword evidence="2" id="KW-0812">Transmembrane</keyword>
<dbReference type="RefSeq" id="WP_131449464.1">
    <property type="nucleotide sequence ID" value="NZ_SJZI01000042.1"/>
</dbReference>
<dbReference type="OrthoDB" id="7794186at2"/>
<reference evidence="8 9" key="1">
    <citation type="submission" date="2019-03" db="EMBL/GenBank/DDBJ databases">
        <authorList>
            <person name="Kim M.K.M."/>
        </authorList>
    </citation>
    <scope>NUCLEOTIDE SEQUENCE [LARGE SCALE GENOMIC DNA]</scope>
    <source>
        <strain evidence="8 9">17J68-12</strain>
    </source>
</reference>
<feature type="domain" description="PKD" evidence="7">
    <location>
        <begin position="194"/>
        <end position="261"/>
    </location>
</feature>
<feature type="domain" description="PKD" evidence="7">
    <location>
        <begin position="106"/>
        <end position="176"/>
    </location>
</feature>
<keyword evidence="9" id="KW-1185">Reference proteome</keyword>
<dbReference type="Pfam" id="PF13585">
    <property type="entry name" value="CHU_C"/>
    <property type="match status" value="1"/>
</dbReference>
<name>A0A4R1BBV3_9BACT</name>
<gene>
    <name evidence="8" type="ORF">EPD60_10825</name>
</gene>
<dbReference type="SMART" id="SM00089">
    <property type="entry name" value="PKD"/>
    <property type="match status" value="15"/>
</dbReference>
<keyword evidence="3" id="KW-0677">Repeat</keyword>
<feature type="domain" description="PKD" evidence="7">
    <location>
        <begin position="376"/>
        <end position="420"/>
    </location>
</feature>
<evidence type="ECO:0000313" key="9">
    <source>
        <dbReference type="Proteomes" id="UP000295334"/>
    </source>
</evidence>
<evidence type="ECO:0000256" key="2">
    <source>
        <dbReference type="ARBA" id="ARBA00022692"/>
    </source>
</evidence>
<keyword evidence="6" id="KW-0732">Signal</keyword>
<dbReference type="NCBIfam" id="TIGR04131">
    <property type="entry name" value="Bac_Flav_CTERM"/>
    <property type="match status" value="1"/>
</dbReference>
<evidence type="ECO:0000256" key="4">
    <source>
        <dbReference type="ARBA" id="ARBA00022989"/>
    </source>
</evidence>
<proteinExistence type="predicted"/>
<feature type="signal peptide" evidence="6">
    <location>
        <begin position="1"/>
        <end position="20"/>
    </location>
</feature>
<dbReference type="InterPro" id="IPR000601">
    <property type="entry name" value="PKD_dom"/>
</dbReference>
<sequence>MNNRFLITLLLVLCAGMAQGQLQADFTSDIQQGCSPVVVNFRDLSTGGATAWHWDFGNGATSTLQNPSATFFSNGTYTVKLTVTSNNGANTSTVTKTAYVSVLDQPTVSFTSNTNTGCTPALIQFTDQSSTPAGTTITGWLWDFGDNQTSTLQNPTHAFRQAGSFTVTLTITNSAGCRTLASQPNFINVNPGVTPKFTFTDPGVCRAPATVSFTNTSSGPGTLSYSWDFGNGTGSTATSPNVTYPVNGNYNVVLRVSSSLGCSDTFAAAVPIGLVNTDITLPAHICPKETVRFVNNSNPRPVSSRWTFSTGFTDSLPNTATSFPAPGTYTVKLVNTYSTCIDSSEKTFTINPVAVANFSVSDSARCQPNLTTTFTANSPGATGFTWLFGDGTTGSGQTTSHTYTSLGDFSPSLIVADTSGCTDTLQRVSLIKVRRPDIQFVGLPQGGCVPDTVSFKANVITSGTVTSWLWNFGDGSPTSGADSTSHIYPQQGTYNVTLTITTSEGCTETKTLNEAVKVGTRPFPDFVANPLSGCADPGISFTNLSTGATDYQWSFGDGTTSSEVDPVHVFADTGHFNIRLTAINNGCRAQLERPRYVEIKPSVSRFTYQRSCNNPREIIFRDRSVGATTWVWDFGDGTTYTGQTPPAHLFPRLGTFTVTLRTSRDTCSYSLTKVVNVLDATPSVRMIDSVGCRPFRAAMQPVAPDVRLIRKYEWHFGDGSAPDTTQGSTATHIYTRPGTYDVKLVAYDTSGCRYEMLRPGAIKVNGPKAAFSVENGRGCRGLTATFIDSSSTDGRNGIRSWTWDFGDSTSMAYTAGPFTHRYDSSGDYDVKLVVTDSAGCKDSITRRGVVRTSSLKPDFVGYREHCPRAQISYVNLTKAELPFNSNWLFGNGSTSTQYNGLVTFADTGYYSVALMVEDVLGCRDTLRRDSFVHIVVPTADFTANNFITYCTPYQAQFRNQSTNAVYFNWDFGPGRGTSTQENPYTFYTSPGTYPVKLLVYFYGGCKDSVTKNMVVKDQSEAQLTYDPVNGCTPLIVNLSALAPMNARFTWDFGDGNVIDTTINALAHRYVDYGNFVPRIIMREINGACTISLTGTRTISLLGAHARFTLDTMQFCDRGLITANSDSTSSNDPIVSYDWNFGDGGRYTVPNPTHNYTAPGQYDVTLVVKTQTGCTDTLVKRPVKVVASPQLVINGDSSVCRNSLVPYRGTYGFADTSQVQWSWVFPNGNTSNLQNPPSQRYKDTGTYQLVATGINSSGCRDTAYQTLVVHDLPVVGLPATITKFVGVPAVLNATYSSGITGYAWTPATDLSCADCPQPSATPKYNTLYTVTATDSNGCTNRAQVQVLVLCQGAKVFVPNTFTPNGDGANDIFFVQGSGLARMKSLRIFNRWGEVVFERRDFDVNNPSVGWDGTYKGQKAAPDVYIYQLEVFCENSDVIKFEGNVALIR</sequence>
<comment type="caution">
    <text evidence="8">The sequence shown here is derived from an EMBL/GenBank/DDBJ whole genome shotgun (WGS) entry which is preliminary data.</text>
</comment>
<dbReference type="Pfam" id="PF18911">
    <property type="entry name" value="PKD_4"/>
    <property type="match status" value="12"/>
</dbReference>
<dbReference type="GO" id="GO:0005261">
    <property type="term" value="F:monoatomic cation channel activity"/>
    <property type="evidence" value="ECO:0007669"/>
    <property type="project" value="TreeGrafter"/>
</dbReference>
<comment type="subcellular location">
    <subcellularLocation>
        <location evidence="1">Membrane</location>
        <topology evidence="1">Multi-pass membrane protein</topology>
    </subcellularLocation>
</comment>
<protein>
    <submittedName>
        <fullName evidence="8">PKD domain-containing protein</fullName>
    </submittedName>
</protein>
<feature type="domain" description="PKD" evidence="7">
    <location>
        <begin position="1216"/>
        <end position="1268"/>
    </location>
</feature>
<feature type="domain" description="PKD" evidence="7">
    <location>
        <begin position="289"/>
        <end position="333"/>
    </location>
</feature>
<dbReference type="Gene3D" id="2.60.40.10">
    <property type="entry name" value="Immunoglobulins"/>
    <property type="match status" value="15"/>
</dbReference>
<accession>A0A4R1BBV3</accession>
<feature type="domain" description="PKD" evidence="7">
    <location>
        <begin position="959"/>
        <end position="1015"/>
    </location>
</feature>
<dbReference type="PANTHER" id="PTHR46730:SF4">
    <property type="entry name" value="POLYCYSTIC KIDNEY DISEASE PROTEIN 1-LIKE 1"/>
    <property type="match status" value="1"/>
</dbReference>
<organism evidence="8 9">
    <name type="scientific">Flaviaesturariibacter flavus</name>
    <dbReference type="NCBI Taxonomy" id="2502780"/>
    <lineage>
        <taxon>Bacteria</taxon>
        <taxon>Pseudomonadati</taxon>
        <taxon>Bacteroidota</taxon>
        <taxon>Chitinophagia</taxon>
        <taxon>Chitinophagales</taxon>
        <taxon>Chitinophagaceae</taxon>
        <taxon>Flaviaestuariibacter</taxon>
    </lineage>
</organism>
<dbReference type="InterPro" id="IPR013783">
    <property type="entry name" value="Ig-like_fold"/>
</dbReference>
<evidence type="ECO:0000256" key="5">
    <source>
        <dbReference type="ARBA" id="ARBA00023136"/>
    </source>
</evidence>
<dbReference type="InterPro" id="IPR035986">
    <property type="entry name" value="PKD_dom_sf"/>
</dbReference>
<dbReference type="PANTHER" id="PTHR46730">
    <property type="entry name" value="POLYCYSTIN-1"/>
    <property type="match status" value="1"/>
</dbReference>
<dbReference type="PROSITE" id="PS50093">
    <property type="entry name" value="PKD"/>
    <property type="match status" value="15"/>
</dbReference>
<dbReference type="FunFam" id="2.60.40.10:FF:000270">
    <property type="entry name" value="Cell surface protein"/>
    <property type="match status" value="2"/>
</dbReference>
<feature type="domain" description="PKD" evidence="7">
    <location>
        <begin position="1043"/>
        <end position="1075"/>
    </location>
</feature>
<feature type="domain" description="PKD" evidence="7">
    <location>
        <begin position="551"/>
        <end position="585"/>
    </location>
</feature>
<evidence type="ECO:0000256" key="6">
    <source>
        <dbReference type="SAM" id="SignalP"/>
    </source>
</evidence>
<dbReference type="GO" id="GO:0005886">
    <property type="term" value="C:plasma membrane"/>
    <property type="evidence" value="ECO:0007669"/>
    <property type="project" value="TreeGrafter"/>
</dbReference>